<gene>
    <name evidence="1" type="ORF">METZ01_LOCUS473101</name>
</gene>
<dbReference type="InterPro" id="IPR036390">
    <property type="entry name" value="WH_DNA-bd_sf"/>
</dbReference>
<accession>A0A383BJF0</accession>
<organism evidence="1">
    <name type="scientific">marine metagenome</name>
    <dbReference type="NCBI Taxonomy" id="408172"/>
    <lineage>
        <taxon>unclassified sequences</taxon>
        <taxon>metagenomes</taxon>
        <taxon>ecological metagenomes</taxon>
    </lineage>
</organism>
<sequence length="83" mass="8846">ILELFRSSYASIDGEPVGAEFAVSDEPASASTIARTLRCSPTEVQKLLDDMVQAGQITRVGDAYSYASPRAAEPMGVRINPTV</sequence>
<dbReference type="Gene3D" id="1.10.10.10">
    <property type="entry name" value="Winged helix-like DNA-binding domain superfamily/Winged helix DNA-binding domain"/>
    <property type="match status" value="1"/>
</dbReference>
<feature type="non-terminal residue" evidence="1">
    <location>
        <position position="1"/>
    </location>
</feature>
<reference evidence="1" key="1">
    <citation type="submission" date="2018-05" db="EMBL/GenBank/DDBJ databases">
        <authorList>
            <person name="Lanie J.A."/>
            <person name="Ng W.-L."/>
            <person name="Kazmierczak K.M."/>
            <person name="Andrzejewski T.M."/>
            <person name="Davidsen T.M."/>
            <person name="Wayne K.J."/>
            <person name="Tettelin H."/>
            <person name="Glass J.I."/>
            <person name="Rusch D."/>
            <person name="Podicherti R."/>
            <person name="Tsui H.-C.T."/>
            <person name="Winkler M.E."/>
        </authorList>
    </citation>
    <scope>NUCLEOTIDE SEQUENCE</scope>
</reference>
<protein>
    <submittedName>
        <fullName evidence="1">Uncharacterized protein</fullName>
    </submittedName>
</protein>
<dbReference type="SUPFAM" id="SSF46785">
    <property type="entry name" value="Winged helix' DNA-binding domain"/>
    <property type="match status" value="1"/>
</dbReference>
<proteinExistence type="predicted"/>
<dbReference type="EMBL" id="UINC01201075">
    <property type="protein sequence ID" value="SVE20247.1"/>
    <property type="molecule type" value="Genomic_DNA"/>
</dbReference>
<evidence type="ECO:0000313" key="1">
    <source>
        <dbReference type="EMBL" id="SVE20247.1"/>
    </source>
</evidence>
<name>A0A383BJF0_9ZZZZ</name>
<dbReference type="InterPro" id="IPR036388">
    <property type="entry name" value="WH-like_DNA-bd_sf"/>
</dbReference>
<dbReference type="AlphaFoldDB" id="A0A383BJF0"/>